<evidence type="ECO:0008006" key="3">
    <source>
        <dbReference type="Google" id="ProtNLM"/>
    </source>
</evidence>
<dbReference type="Proteomes" id="UP001633002">
    <property type="component" value="Unassembled WGS sequence"/>
</dbReference>
<sequence length="497" mass="56954">MRGLSAPHRVSIVCRWAKTKLKSTKIIALQEMITEGPRLVKALNKLVEDQNRARKAVSYFKLNARCLKNDAARREMQEQWERHPEWARDPWKIWSLALGRLRQVGRRHKLQFDKEVPDVLLLQAKLSQARFTVQDDPTEENAHAFEEAQNQMRNREKADAYISRIRCRIKWLREGDVPTHFFFARYKAKLAQERLTALKLESGFVVTDEVIVFSQIQETFSSLYLAEREDDHIAELREGVLQLIDKRLSVTQNNILKEFPSPELIEETARALPSEKAPGIDGNTGCKVAVPGQQFKYLGILAGCPIDEKAIAKAIIEKIEKRLAHWSNRLLSWPARTLLLKHVLAATPLYQLISVGLATEGIDALEKLCRQFLWGWSDQGSPKTALISWDRISQPKQNGGLGWVPIRDRAKAFHIKILAQLLLGSEAEWAVLAKNLVLRTLRSGQYQQERRQWSLAEGLIFLPGTKINGSPTLSRMMQSWKTIRSKMIGTSTKEKYR</sequence>
<reference evidence="1 2" key="1">
    <citation type="submission" date="2024-09" db="EMBL/GenBank/DDBJ databases">
        <title>Chromosome-scale assembly of Riccia sorocarpa.</title>
        <authorList>
            <person name="Paukszto L."/>
        </authorList>
    </citation>
    <scope>NUCLEOTIDE SEQUENCE [LARGE SCALE GENOMIC DNA]</scope>
    <source>
        <strain evidence="1">LP-2024</strain>
        <tissue evidence="1">Aerial parts of the thallus</tissue>
    </source>
</reference>
<evidence type="ECO:0000313" key="2">
    <source>
        <dbReference type="Proteomes" id="UP001633002"/>
    </source>
</evidence>
<proteinExistence type="predicted"/>
<dbReference type="PANTHER" id="PTHR33116">
    <property type="entry name" value="REVERSE TRANSCRIPTASE ZINC-BINDING DOMAIN-CONTAINING PROTEIN-RELATED-RELATED"/>
    <property type="match status" value="1"/>
</dbReference>
<dbReference type="EMBL" id="JBJQOH010000004">
    <property type="protein sequence ID" value="KAL3686736.1"/>
    <property type="molecule type" value="Genomic_DNA"/>
</dbReference>
<name>A0ABD3H796_9MARC</name>
<evidence type="ECO:0000313" key="1">
    <source>
        <dbReference type="EMBL" id="KAL3686736.1"/>
    </source>
</evidence>
<keyword evidence="2" id="KW-1185">Reference proteome</keyword>
<organism evidence="1 2">
    <name type="scientific">Riccia sorocarpa</name>
    <dbReference type="NCBI Taxonomy" id="122646"/>
    <lineage>
        <taxon>Eukaryota</taxon>
        <taxon>Viridiplantae</taxon>
        <taxon>Streptophyta</taxon>
        <taxon>Embryophyta</taxon>
        <taxon>Marchantiophyta</taxon>
        <taxon>Marchantiopsida</taxon>
        <taxon>Marchantiidae</taxon>
        <taxon>Marchantiales</taxon>
        <taxon>Ricciaceae</taxon>
        <taxon>Riccia</taxon>
    </lineage>
</organism>
<protein>
    <recommendedName>
        <fullName evidence="3">Reverse transcriptase</fullName>
    </recommendedName>
</protein>
<dbReference type="AlphaFoldDB" id="A0ABD3H796"/>
<gene>
    <name evidence="1" type="ORF">R1sor_013045</name>
</gene>
<dbReference type="PANTHER" id="PTHR33116:SF78">
    <property type="entry name" value="OS12G0587133 PROTEIN"/>
    <property type="match status" value="1"/>
</dbReference>
<comment type="caution">
    <text evidence="1">The sequence shown here is derived from an EMBL/GenBank/DDBJ whole genome shotgun (WGS) entry which is preliminary data.</text>
</comment>
<accession>A0ABD3H796</accession>